<protein>
    <submittedName>
        <fullName evidence="1">Uncharacterized protein</fullName>
    </submittedName>
</protein>
<sequence length="43" mass="5126">MKHICILRQSGLVHVLIYISHLNTHRVFSNTQHVTRYSKQTHK</sequence>
<reference evidence="1" key="1">
    <citation type="submission" date="2014-11" db="EMBL/GenBank/DDBJ databases">
        <authorList>
            <person name="Amaro Gonzalez C."/>
        </authorList>
    </citation>
    <scope>NUCLEOTIDE SEQUENCE</scope>
</reference>
<organism evidence="1">
    <name type="scientific">Anguilla anguilla</name>
    <name type="common">European freshwater eel</name>
    <name type="synonym">Muraena anguilla</name>
    <dbReference type="NCBI Taxonomy" id="7936"/>
    <lineage>
        <taxon>Eukaryota</taxon>
        <taxon>Metazoa</taxon>
        <taxon>Chordata</taxon>
        <taxon>Craniata</taxon>
        <taxon>Vertebrata</taxon>
        <taxon>Euteleostomi</taxon>
        <taxon>Actinopterygii</taxon>
        <taxon>Neopterygii</taxon>
        <taxon>Teleostei</taxon>
        <taxon>Anguilliformes</taxon>
        <taxon>Anguillidae</taxon>
        <taxon>Anguilla</taxon>
    </lineage>
</organism>
<dbReference type="AlphaFoldDB" id="A0A0E9PPH6"/>
<name>A0A0E9PPH6_ANGAN</name>
<reference evidence="1" key="2">
    <citation type="journal article" date="2015" name="Fish Shellfish Immunol.">
        <title>Early steps in the European eel (Anguilla anguilla)-Vibrio vulnificus interaction in the gills: Role of the RtxA13 toxin.</title>
        <authorList>
            <person name="Callol A."/>
            <person name="Pajuelo D."/>
            <person name="Ebbesson L."/>
            <person name="Teles M."/>
            <person name="MacKenzie S."/>
            <person name="Amaro C."/>
        </authorList>
    </citation>
    <scope>NUCLEOTIDE SEQUENCE</scope>
</reference>
<evidence type="ECO:0000313" key="1">
    <source>
        <dbReference type="EMBL" id="JAH06541.1"/>
    </source>
</evidence>
<proteinExistence type="predicted"/>
<dbReference type="EMBL" id="GBXM01102036">
    <property type="protein sequence ID" value="JAH06541.1"/>
    <property type="molecule type" value="Transcribed_RNA"/>
</dbReference>
<accession>A0A0E9PPH6</accession>